<reference evidence="1" key="1">
    <citation type="submission" date="2019-08" db="EMBL/GenBank/DDBJ databases">
        <authorList>
            <person name="Kucharzyk K."/>
            <person name="Murdoch R.W."/>
            <person name="Higgins S."/>
            <person name="Loffler F."/>
        </authorList>
    </citation>
    <scope>NUCLEOTIDE SEQUENCE</scope>
</reference>
<sequence length="74" mass="8896">MKKYKRQSEIMSDATRLIDFQFRASEYVIAFYDSSGCYDEFRTTDEVEVFNFYIKSIKSCSRNEYIKLYAIIDN</sequence>
<protein>
    <submittedName>
        <fullName evidence="1">Uncharacterized protein</fullName>
    </submittedName>
</protein>
<dbReference type="AlphaFoldDB" id="A0A644W9Y2"/>
<comment type="caution">
    <text evidence="1">The sequence shown here is derived from an EMBL/GenBank/DDBJ whole genome shotgun (WGS) entry which is preliminary data.</text>
</comment>
<organism evidence="1">
    <name type="scientific">bioreactor metagenome</name>
    <dbReference type="NCBI Taxonomy" id="1076179"/>
    <lineage>
        <taxon>unclassified sequences</taxon>
        <taxon>metagenomes</taxon>
        <taxon>ecological metagenomes</taxon>
    </lineage>
</organism>
<name>A0A644W9Y2_9ZZZZ</name>
<accession>A0A644W9Y2</accession>
<gene>
    <name evidence="1" type="ORF">SDC9_46827</name>
</gene>
<dbReference type="EMBL" id="VSSQ01000739">
    <property type="protein sequence ID" value="MPM00600.1"/>
    <property type="molecule type" value="Genomic_DNA"/>
</dbReference>
<proteinExistence type="predicted"/>
<evidence type="ECO:0000313" key="1">
    <source>
        <dbReference type="EMBL" id="MPM00600.1"/>
    </source>
</evidence>